<dbReference type="KEGG" id="cmos:111440234"/>
<dbReference type="RefSeq" id="XP_022933253.1">
    <property type="nucleotide sequence ID" value="XM_023077485.1"/>
</dbReference>
<dbReference type="Pfam" id="PF22936">
    <property type="entry name" value="Pol_BBD"/>
    <property type="match status" value="1"/>
</dbReference>
<accession>A0A6J1F483</accession>
<sequence>MKQKYQGSTRVKRAQPQALRKEFEVLQMKEESNNLGTLTIDELQSSLLVHEERMNGRVGDEQALKEASYAETEDEEEILLMSYAELNQSRREDVWFLDSECRNHMCANKEWFSDFDEEFRQSVKLGNNFKMAVLGKGNIRLQVVGVTQVFTDVFYLYT</sequence>
<protein>
    <submittedName>
        <fullName evidence="3">Uncharacterized protein LOC111440234</fullName>
    </submittedName>
</protein>
<gene>
    <name evidence="3" type="primary">LOC111440234</name>
</gene>
<evidence type="ECO:0000313" key="3">
    <source>
        <dbReference type="RefSeq" id="XP_022933253.1"/>
    </source>
</evidence>
<dbReference type="AlphaFoldDB" id="A0A6J1F483"/>
<dbReference type="GeneID" id="111440234"/>
<keyword evidence="2" id="KW-1185">Reference proteome</keyword>
<reference evidence="3" key="1">
    <citation type="submission" date="2025-08" db="UniProtKB">
        <authorList>
            <consortium name="RefSeq"/>
        </authorList>
    </citation>
    <scope>IDENTIFICATION</scope>
    <source>
        <tissue evidence="3">Young leaves</tissue>
    </source>
</reference>
<dbReference type="Proteomes" id="UP000504609">
    <property type="component" value="Unplaced"/>
</dbReference>
<evidence type="ECO:0000313" key="2">
    <source>
        <dbReference type="Proteomes" id="UP000504609"/>
    </source>
</evidence>
<feature type="domain" description="Retrovirus-related Pol polyprotein from transposon TNT 1-94-like beta-barrel" evidence="1">
    <location>
        <begin position="95"/>
        <end position="155"/>
    </location>
</feature>
<proteinExistence type="predicted"/>
<organism evidence="2 3">
    <name type="scientific">Cucurbita moschata</name>
    <name type="common">Winter crookneck squash</name>
    <name type="synonym">Cucurbita pepo var. moschata</name>
    <dbReference type="NCBI Taxonomy" id="3662"/>
    <lineage>
        <taxon>Eukaryota</taxon>
        <taxon>Viridiplantae</taxon>
        <taxon>Streptophyta</taxon>
        <taxon>Embryophyta</taxon>
        <taxon>Tracheophyta</taxon>
        <taxon>Spermatophyta</taxon>
        <taxon>Magnoliopsida</taxon>
        <taxon>eudicotyledons</taxon>
        <taxon>Gunneridae</taxon>
        <taxon>Pentapetalae</taxon>
        <taxon>rosids</taxon>
        <taxon>fabids</taxon>
        <taxon>Cucurbitales</taxon>
        <taxon>Cucurbitaceae</taxon>
        <taxon>Cucurbiteae</taxon>
        <taxon>Cucurbita</taxon>
    </lineage>
</organism>
<evidence type="ECO:0000259" key="1">
    <source>
        <dbReference type="Pfam" id="PF22936"/>
    </source>
</evidence>
<dbReference type="InterPro" id="IPR054722">
    <property type="entry name" value="PolX-like_BBD"/>
</dbReference>
<name>A0A6J1F483_CUCMO</name>